<dbReference type="Proteomes" id="UP000264294">
    <property type="component" value="Unassembled WGS sequence"/>
</dbReference>
<protein>
    <submittedName>
        <fullName evidence="1">Putative regulator of sigmaO</fullName>
    </submittedName>
</protein>
<organism evidence="1 3">
    <name type="scientific">Bacillus clarus</name>
    <dbReference type="NCBI Taxonomy" id="2338372"/>
    <lineage>
        <taxon>Bacteria</taxon>
        <taxon>Bacillati</taxon>
        <taxon>Bacillota</taxon>
        <taxon>Bacilli</taxon>
        <taxon>Bacillales</taxon>
        <taxon>Bacillaceae</taxon>
        <taxon>Bacillus</taxon>
        <taxon>Bacillus cereus group</taxon>
    </lineage>
</organism>
<dbReference type="Proteomes" id="UP000029389">
    <property type="component" value="Unassembled WGS sequence"/>
</dbReference>
<evidence type="ECO:0000313" key="3">
    <source>
        <dbReference type="Proteomes" id="UP000029389"/>
    </source>
</evidence>
<dbReference type="PATRIC" id="fig|1405.8.peg.6035"/>
<dbReference type="RefSeq" id="WP_052109796.1">
    <property type="nucleotide sequence ID" value="NZ_JMQC01000011.1"/>
</dbReference>
<sequence>MVELKDEILSSCNYEEVLQLFNFKIRSCLHNTPYQEREDLEQEIKMEIFKKIDVINKLEVTGFFQFLDSGTNN</sequence>
<dbReference type="EMBL" id="QVOD01000114">
    <property type="protein sequence ID" value="RFT61540.1"/>
    <property type="molecule type" value="Genomic_DNA"/>
</dbReference>
<comment type="caution">
    <text evidence="1">The sequence shown here is derived from an EMBL/GenBank/DDBJ whole genome shotgun (WGS) entry which is preliminary data.</text>
</comment>
<keyword evidence="4" id="KW-1185">Reference proteome</keyword>
<accession>A0A090YSI2</accession>
<evidence type="ECO:0000313" key="2">
    <source>
        <dbReference type="EMBL" id="RFT61540.1"/>
    </source>
</evidence>
<evidence type="ECO:0000313" key="4">
    <source>
        <dbReference type="Proteomes" id="UP000264294"/>
    </source>
</evidence>
<proteinExistence type="predicted"/>
<dbReference type="EMBL" id="JMQC01000011">
    <property type="protein sequence ID" value="KFM95050.1"/>
    <property type="molecule type" value="Genomic_DNA"/>
</dbReference>
<name>A0A090YSI2_9BACI</name>
<evidence type="ECO:0000313" key="1">
    <source>
        <dbReference type="EMBL" id="KFM95050.1"/>
    </source>
</evidence>
<reference evidence="1 3" key="1">
    <citation type="submission" date="2014-04" db="EMBL/GenBank/DDBJ databases">
        <authorList>
            <person name="Bishop-Lilly K.A."/>
            <person name="Broomall S.M."/>
            <person name="Chain P.S."/>
            <person name="Chertkov O."/>
            <person name="Coyne S.R."/>
            <person name="Daligault H.E."/>
            <person name="Davenport K.W."/>
            <person name="Erkkila T."/>
            <person name="Frey K.G."/>
            <person name="Gibbons H.S."/>
            <person name="Gu W."/>
            <person name="Jaissle J."/>
            <person name="Johnson S.L."/>
            <person name="Koroleva G.I."/>
            <person name="Ladner J.T."/>
            <person name="Lo C.-C."/>
            <person name="Minogue T.D."/>
            <person name="Munk C."/>
            <person name="Palacios G.F."/>
            <person name="Redden C.L."/>
            <person name="Rosenzweig C.N."/>
            <person name="Scholz M.B."/>
            <person name="Teshima H."/>
            <person name="Xu Y."/>
        </authorList>
    </citation>
    <scope>NUCLEOTIDE SEQUENCE [LARGE SCALE GENOMIC DNA]</scope>
    <source>
        <strain evidence="1 3">BHP</strain>
    </source>
</reference>
<reference evidence="2 4" key="2">
    <citation type="submission" date="2018-08" db="EMBL/GenBank/DDBJ databases">
        <title>Bacillus clarus sp. nov. strain PS00077A.</title>
        <authorList>
            <person name="Mendez Acevedo M."/>
            <person name="Carroll L."/>
            <person name="Mukherjee M."/>
            <person name="Wiedmann M."/>
            <person name="Kovac J."/>
        </authorList>
    </citation>
    <scope>NUCLEOTIDE SEQUENCE [LARGE SCALE GENOMIC DNA]</scope>
    <source>
        <strain evidence="2 4">PS00077A</strain>
    </source>
</reference>
<gene>
    <name evidence="2" type="ORF">D0U04_30270</name>
    <name evidence="1" type="ORF">DJ93_5844</name>
</gene>
<dbReference type="AlphaFoldDB" id="A0A090YSI2"/>